<feature type="region of interest" description="Disordered" evidence="1">
    <location>
        <begin position="150"/>
        <end position="172"/>
    </location>
</feature>
<feature type="region of interest" description="Disordered" evidence="1">
    <location>
        <begin position="23"/>
        <end position="115"/>
    </location>
</feature>
<proteinExistence type="predicted"/>
<evidence type="ECO:0000256" key="1">
    <source>
        <dbReference type="SAM" id="MobiDB-lite"/>
    </source>
</evidence>
<accession>A0ABN9A1V5</accession>
<dbReference type="Proteomes" id="UP001176941">
    <property type="component" value="Chromosome 8"/>
</dbReference>
<gene>
    <name evidence="2" type="ORF">MRATA1EN1_LOCUS27938</name>
</gene>
<sequence length="210" mass="21608">MTEQPRRVTQGRSLAPCTRLLVGTQRCPRRPPPLDCGSGAPSADVTQGDAPRGLISRDPHGLEAQWAASSLPPAVPGGSQPSRPVAGRSITPTSASDSRAFNGPSTWATGNSAKKTNPGLWPWHRLIHDSAPEDQLPLCGGSGAASGLRGCTQPGGASLGPRAGLSGPPAAEASWAMTSGRRDRAGSCRETASAALIFTQSMFASGFNFQ</sequence>
<dbReference type="EMBL" id="OX459944">
    <property type="protein sequence ID" value="CAI9178976.1"/>
    <property type="molecule type" value="Genomic_DNA"/>
</dbReference>
<protein>
    <submittedName>
        <fullName evidence="2">Uncharacterized protein</fullName>
    </submittedName>
</protein>
<name>A0ABN9A1V5_RANTA</name>
<organism evidence="2 3">
    <name type="scientific">Rangifer tarandus platyrhynchus</name>
    <name type="common">Svalbard reindeer</name>
    <dbReference type="NCBI Taxonomy" id="3082113"/>
    <lineage>
        <taxon>Eukaryota</taxon>
        <taxon>Metazoa</taxon>
        <taxon>Chordata</taxon>
        <taxon>Craniata</taxon>
        <taxon>Vertebrata</taxon>
        <taxon>Euteleostomi</taxon>
        <taxon>Mammalia</taxon>
        <taxon>Eutheria</taxon>
        <taxon>Laurasiatheria</taxon>
        <taxon>Artiodactyla</taxon>
        <taxon>Ruminantia</taxon>
        <taxon>Pecora</taxon>
        <taxon>Cervidae</taxon>
        <taxon>Odocoileinae</taxon>
        <taxon>Rangifer</taxon>
    </lineage>
</organism>
<evidence type="ECO:0000313" key="3">
    <source>
        <dbReference type="Proteomes" id="UP001176941"/>
    </source>
</evidence>
<feature type="compositionally biased region" description="Polar residues" evidence="1">
    <location>
        <begin position="90"/>
        <end position="115"/>
    </location>
</feature>
<reference evidence="2" key="1">
    <citation type="submission" date="2023-04" db="EMBL/GenBank/DDBJ databases">
        <authorList>
            <consortium name="ELIXIR-Norway"/>
        </authorList>
    </citation>
    <scope>NUCLEOTIDE SEQUENCE [LARGE SCALE GENOMIC DNA]</scope>
</reference>
<evidence type="ECO:0000313" key="2">
    <source>
        <dbReference type="EMBL" id="CAI9178976.1"/>
    </source>
</evidence>
<keyword evidence="3" id="KW-1185">Reference proteome</keyword>